<dbReference type="AlphaFoldDB" id="A0A9Q5ZET7"/>
<gene>
    <name evidence="1" type="ORF">VF08_08200</name>
</gene>
<dbReference type="RefSeq" id="WP_099068881.1">
    <property type="nucleotide sequence ID" value="NZ_LAHD01000016.1"/>
</dbReference>
<proteinExistence type="predicted"/>
<dbReference type="GeneID" id="57095979"/>
<accession>A0A9Q5ZET7</accession>
<organism evidence="1 2">
    <name type="scientific">Nostoc linckia z8</name>
    <dbReference type="NCBI Taxonomy" id="1628746"/>
    <lineage>
        <taxon>Bacteria</taxon>
        <taxon>Bacillati</taxon>
        <taxon>Cyanobacteriota</taxon>
        <taxon>Cyanophyceae</taxon>
        <taxon>Nostocales</taxon>
        <taxon>Nostocaceae</taxon>
        <taxon>Nostoc</taxon>
    </lineage>
</organism>
<reference evidence="1 2" key="1">
    <citation type="submission" date="2015-02" db="EMBL/GenBank/DDBJ databases">
        <title>Nostoc linckia genome annotation.</title>
        <authorList>
            <person name="Zhou Z."/>
        </authorList>
    </citation>
    <scope>NUCLEOTIDE SEQUENCE [LARGE SCALE GENOMIC DNA]</scope>
    <source>
        <strain evidence="2">z8</strain>
    </source>
</reference>
<name>A0A9Q5ZET7_NOSLI</name>
<sequence length="119" mass="14372">MEDEILITCALRFDGHKYQQQTGFDAKKAIDSFFSNQQWGLRPLELLATFFLLQRSLYKYDLQYEPKDSNFRKVFRSLFFECVDLDIPEEYQQKEYVQAWDSQYKPDLENVKNIVKTNY</sequence>
<evidence type="ECO:0000313" key="2">
    <source>
        <dbReference type="Proteomes" id="UP000222310"/>
    </source>
</evidence>
<comment type="caution">
    <text evidence="1">The sequence shown here is derived from an EMBL/GenBank/DDBJ whole genome shotgun (WGS) entry which is preliminary data.</text>
</comment>
<evidence type="ECO:0000313" key="1">
    <source>
        <dbReference type="EMBL" id="PHK05348.1"/>
    </source>
</evidence>
<dbReference type="Proteomes" id="UP000222310">
    <property type="component" value="Unassembled WGS sequence"/>
</dbReference>
<dbReference type="EMBL" id="LAHD01000016">
    <property type="protein sequence ID" value="PHK05348.1"/>
    <property type="molecule type" value="Genomic_DNA"/>
</dbReference>
<protein>
    <submittedName>
        <fullName evidence="1">Uncharacterized protein</fullName>
    </submittedName>
</protein>